<feature type="domain" description="Oxo-4-hydroxy-4-carboxy-5-ureidoimidazoline decarboxylase" evidence="7">
    <location>
        <begin position="16"/>
        <end position="108"/>
    </location>
</feature>
<reference evidence="9" key="1">
    <citation type="journal article" date="2017" name="Nat. Commun.">
        <title>The asparagus genome sheds light on the origin and evolution of a young Y chromosome.</title>
        <authorList>
            <person name="Harkess A."/>
            <person name="Zhou J."/>
            <person name="Xu C."/>
            <person name="Bowers J.E."/>
            <person name="Van der Hulst R."/>
            <person name="Ayyampalayam S."/>
            <person name="Mercati F."/>
            <person name="Riccardi P."/>
            <person name="McKain M.R."/>
            <person name="Kakrana A."/>
            <person name="Tang H."/>
            <person name="Ray J."/>
            <person name="Groenendijk J."/>
            <person name="Arikit S."/>
            <person name="Mathioni S.M."/>
            <person name="Nakano M."/>
            <person name="Shan H."/>
            <person name="Telgmann-Rauber A."/>
            <person name="Kanno A."/>
            <person name="Yue Z."/>
            <person name="Chen H."/>
            <person name="Li W."/>
            <person name="Chen Y."/>
            <person name="Xu X."/>
            <person name="Zhang Y."/>
            <person name="Luo S."/>
            <person name="Chen H."/>
            <person name="Gao J."/>
            <person name="Mao Z."/>
            <person name="Pires J.C."/>
            <person name="Luo M."/>
            <person name="Kudrna D."/>
            <person name="Wing R.A."/>
            <person name="Meyers B.C."/>
            <person name="Yi K."/>
            <person name="Kong H."/>
            <person name="Lavrijsen P."/>
            <person name="Sunseri F."/>
            <person name="Falavigna A."/>
            <person name="Ye Y."/>
            <person name="Leebens-Mack J.H."/>
            <person name="Chen G."/>
        </authorList>
    </citation>
    <scope>NUCLEOTIDE SEQUENCE [LARGE SCALE GENOMIC DNA]</scope>
    <source>
        <strain evidence="9">cv. DH0086</strain>
    </source>
</reference>
<dbReference type="GO" id="GO:0006144">
    <property type="term" value="P:purine nucleobase metabolic process"/>
    <property type="evidence" value="ECO:0007669"/>
    <property type="project" value="UniProtKB-KW"/>
</dbReference>
<dbReference type="Pfam" id="PF09349">
    <property type="entry name" value="OHCU_decarbox"/>
    <property type="match status" value="1"/>
</dbReference>
<dbReference type="GO" id="GO:0051997">
    <property type="term" value="F:2-oxo-4-hydroxy-4-carboxy-5-ureidoimidazoline decarboxylase activity"/>
    <property type="evidence" value="ECO:0007669"/>
    <property type="project" value="UniProtKB-EC"/>
</dbReference>
<proteinExistence type="predicted"/>
<comment type="pathway">
    <text evidence="2">Purine metabolism; urate degradation; (S)-allantoin from urate: step 3/3.</text>
</comment>
<dbReference type="InterPro" id="IPR036778">
    <property type="entry name" value="OHCU_decarboxylase_sf"/>
</dbReference>
<evidence type="ECO:0000256" key="1">
    <source>
        <dbReference type="ARBA" id="ARBA00001163"/>
    </source>
</evidence>
<evidence type="ECO:0000256" key="2">
    <source>
        <dbReference type="ARBA" id="ARBA00004754"/>
    </source>
</evidence>
<keyword evidence="6" id="KW-0456">Lyase</keyword>
<keyword evidence="4" id="KW-0659">Purine metabolism</keyword>
<evidence type="ECO:0000256" key="5">
    <source>
        <dbReference type="ARBA" id="ARBA00022793"/>
    </source>
</evidence>
<evidence type="ECO:0000313" key="8">
    <source>
        <dbReference type="EMBL" id="ONK64987.1"/>
    </source>
</evidence>
<dbReference type="Gramene" id="ONK64987">
    <property type="protein sequence ID" value="ONK64987"/>
    <property type="gene ID" value="A4U43_C07F32280"/>
</dbReference>
<sequence length="131" mass="14696">MEEEKWGKSAAMLLSSAAMLLSSAAMLEIVVDVKCLLESFAAHPEIGNTSKSMPQWNKEEQSTALATATSSTMRELAEWNVRYKEKFGFVFLICASGRGTPEILAELKVICIFHLFVDVLIYIIGWVEWNF</sequence>
<evidence type="ECO:0000259" key="7">
    <source>
        <dbReference type="Pfam" id="PF09349"/>
    </source>
</evidence>
<dbReference type="EMBL" id="CM007387">
    <property type="protein sequence ID" value="ONK64987.1"/>
    <property type="molecule type" value="Genomic_DNA"/>
</dbReference>
<comment type="catalytic activity">
    <reaction evidence="1">
        <text>5-hydroxy-2-oxo-4-ureido-2,5-dihydro-1H-imidazole-5-carboxylate + H(+) = (S)-allantoin + CO2</text>
        <dbReference type="Rhea" id="RHEA:26301"/>
        <dbReference type="ChEBI" id="CHEBI:15378"/>
        <dbReference type="ChEBI" id="CHEBI:15678"/>
        <dbReference type="ChEBI" id="CHEBI:16526"/>
        <dbReference type="ChEBI" id="CHEBI:58639"/>
        <dbReference type="EC" id="4.1.1.97"/>
    </reaction>
</comment>
<dbReference type="AlphaFoldDB" id="A0A5P1EIG6"/>
<dbReference type="GO" id="GO:0019628">
    <property type="term" value="P:urate catabolic process"/>
    <property type="evidence" value="ECO:0007669"/>
    <property type="project" value="TreeGrafter"/>
</dbReference>
<dbReference type="PANTHER" id="PTHR43466">
    <property type="entry name" value="2-OXO-4-HYDROXY-4-CARBOXY-5-UREIDOIMIDAZOLINE DECARBOXYLASE-RELATED"/>
    <property type="match status" value="1"/>
</dbReference>
<keyword evidence="9" id="KW-1185">Reference proteome</keyword>
<evidence type="ECO:0000256" key="4">
    <source>
        <dbReference type="ARBA" id="ARBA00022631"/>
    </source>
</evidence>
<accession>A0A5P1EIG6</accession>
<dbReference type="Proteomes" id="UP000243459">
    <property type="component" value="Chromosome 7"/>
</dbReference>
<dbReference type="GO" id="GO:0005777">
    <property type="term" value="C:peroxisome"/>
    <property type="evidence" value="ECO:0007669"/>
    <property type="project" value="TreeGrafter"/>
</dbReference>
<dbReference type="EC" id="4.1.1.97" evidence="3"/>
<evidence type="ECO:0000256" key="3">
    <source>
        <dbReference type="ARBA" id="ARBA00012257"/>
    </source>
</evidence>
<dbReference type="Gene3D" id="1.10.3330.10">
    <property type="entry name" value="Oxo-4-hydroxy-4-carboxy-5-ureidoimidazoline decarboxylase"/>
    <property type="match status" value="1"/>
</dbReference>
<gene>
    <name evidence="8" type="ORF">A4U43_C07F32280</name>
</gene>
<dbReference type="PANTHER" id="PTHR43466:SF1">
    <property type="entry name" value="2-OXO-4-HYDROXY-4-CARBOXY-5-UREIDOIMIDAZOLINE DECARBOXYLASE-RELATED"/>
    <property type="match status" value="1"/>
</dbReference>
<dbReference type="InterPro" id="IPR018020">
    <property type="entry name" value="OHCU_decarboxylase"/>
</dbReference>
<evidence type="ECO:0000256" key="6">
    <source>
        <dbReference type="ARBA" id="ARBA00023239"/>
    </source>
</evidence>
<dbReference type="SUPFAM" id="SSF158694">
    <property type="entry name" value="UraD-Like"/>
    <property type="match status" value="1"/>
</dbReference>
<protein>
    <recommendedName>
        <fullName evidence="3">2-oxo-4-hydroxy-4-carboxy-5-ureidoimidazoline decarboxylase</fullName>
        <ecNumber evidence="3">4.1.1.97</ecNumber>
    </recommendedName>
</protein>
<keyword evidence="5" id="KW-0210">Decarboxylase</keyword>
<name>A0A5P1EIG6_ASPOF</name>
<organism evidence="8 9">
    <name type="scientific">Asparagus officinalis</name>
    <name type="common">Garden asparagus</name>
    <dbReference type="NCBI Taxonomy" id="4686"/>
    <lineage>
        <taxon>Eukaryota</taxon>
        <taxon>Viridiplantae</taxon>
        <taxon>Streptophyta</taxon>
        <taxon>Embryophyta</taxon>
        <taxon>Tracheophyta</taxon>
        <taxon>Spermatophyta</taxon>
        <taxon>Magnoliopsida</taxon>
        <taxon>Liliopsida</taxon>
        <taxon>Asparagales</taxon>
        <taxon>Asparagaceae</taxon>
        <taxon>Asparagoideae</taxon>
        <taxon>Asparagus</taxon>
    </lineage>
</organism>
<evidence type="ECO:0000313" key="9">
    <source>
        <dbReference type="Proteomes" id="UP000243459"/>
    </source>
</evidence>